<dbReference type="InterPro" id="IPR022742">
    <property type="entry name" value="Hydrolase_4"/>
</dbReference>
<sequence>MNYTEQALLFSCAGESLVGIVASPAGEPARKGVLIIVGGPQYRVGSHRQFVLLSRTLAEAGFPVMRFDCRGMGDSTGGIRDFEHINADIAAAIDAFGTSCPQLEQIVLWGLCDAASASLLYWDATQDARVTGVVMLNPWVRTEAGLAKTHLKHYYGQRLLQADFWRKLLTGNLGLGRSLKDLMANIRSAGQNSRSTSSDQMLPFQKRMARGLESFGGAALLILSGNDLTAKEFSEALKTDRAWHASLQRGHVAFVDIEDADHTFSSAVWRNSVATAVTDWLQKVESGAGPPRSAWSRAP</sequence>
<gene>
    <name evidence="2" type="ORF">AW09_003396</name>
</gene>
<dbReference type="SUPFAM" id="SSF53474">
    <property type="entry name" value="alpha/beta-Hydrolases"/>
    <property type="match status" value="1"/>
</dbReference>
<protein>
    <submittedName>
        <fullName evidence="2">Exosortase A system-associated hydrolase 1</fullName>
    </submittedName>
</protein>
<organism evidence="2 3">
    <name type="scientific">Candidatus Accumulibacter phosphatis</name>
    <dbReference type="NCBI Taxonomy" id="327160"/>
    <lineage>
        <taxon>Bacteria</taxon>
        <taxon>Pseudomonadati</taxon>
        <taxon>Pseudomonadota</taxon>
        <taxon>Betaproteobacteria</taxon>
        <taxon>Candidatus Accumulibacter</taxon>
    </lineage>
</organism>
<dbReference type="Gene3D" id="3.40.50.1820">
    <property type="entry name" value="alpha/beta hydrolase"/>
    <property type="match status" value="1"/>
</dbReference>
<feature type="domain" description="Serine aminopeptidase S33" evidence="1">
    <location>
        <begin position="49"/>
        <end position="152"/>
    </location>
</feature>
<evidence type="ECO:0000259" key="1">
    <source>
        <dbReference type="Pfam" id="PF12146"/>
    </source>
</evidence>
<dbReference type="AlphaFoldDB" id="A0A080LUX4"/>
<dbReference type="Proteomes" id="UP000020077">
    <property type="component" value="Unassembled WGS sequence"/>
</dbReference>
<evidence type="ECO:0000313" key="3">
    <source>
        <dbReference type="Proteomes" id="UP000020077"/>
    </source>
</evidence>
<comment type="caution">
    <text evidence="2">The sequence shown here is derived from an EMBL/GenBank/DDBJ whole genome shotgun (WGS) entry which is preliminary data.</text>
</comment>
<evidence type="ECO:0000313" key="2">
    <source>
        <dbReference type="EMBL" id="KFB71465.1"/>
    </source>
</evidence>
<dbReference type="EMBL" id="JDVG02000540">
    <property type="protein sequence ID" value="KFB71465.1"/>
    <property type="molecule type" value="Genomic_DNA"/>
</dbReference>
<dbReference type="InterPro" id="IPR017531">
    <property type="entry name" value="Hydrolase-1_PEP"/>
</dbReference>
<accession>A0A080LUX4</accession>
<dbReference type="GO" id="GO:0016787">
    <property type="term" value="F:hydrolase activity"/>
    <property type="evidence" value="ECO:0007669"/>
    <property type="project" value="UniProtKB-KW"/>
</dbReference>
<dbReference type="InterPro" id="IPR029058">
    <property type="entry name" value="AB_hydrolase_fold"/>
</dbReference>
<reference evidence="2 3" key="1">
    <citation type="submission" date="2014-02" db="EMBL/GenBank/DDBJ databases">
        <title>Expanding our view of genomic diversity in Candidatus Accumulibacter clades.</title>
        <authorList>
            <person name="Skennerton C.T."/>
            <person name="Barr J.J."/>
            <person name="Slater F.R."/>
            <person name="Bond P.L."/>
            <person name="Tyson G.W."/>
        </authorList>
    </citation>
    <scope>NUCLEOTIDE SEQUENCE [LARGE SCALE GENOMIC DNA]</scope>
    <source>
        <strain evidence="3">BA-91</strain>
    </source>
</reference>
<name>A0A080LUX4_9PROT</name>
<dbReference type="Pfam" id="PF12146">
    <property type="entry name" value="Hydrolase_4"/>
    <property type="match status" value="1"/>
</dbReference>
<dbReference type="NCBIfam" id="TIGR03100">
    <property type="entry name" value="hydr1_PEP"/>
    <property type="match status" value="1"/>
</dbReference>
<keyword evidence="2" id="KW-0378">Hydrolase</keyword>
<proteinExistence type="predicted"/>